<evidence type="ECO:0000256" key="5">
    <source>
        <dbReference type="SAM" id="SignalP"/>
    </source>
</evidence>
<gene>
    <name evidence="6" type="ORF">J2Z37_003343</name>
</gene>
<keyword evidence="3" id="KW-0813">Transport</keyword>
<reference evidence="6 7" key="1">
    <citation type="submission" date="2021-03" db="EMBL/GenBank/DDBJ databases">
        <title>Genomic Encyclopedia of Type Strains, Phase IV (KMG-IV): sequencing the most valuable type-strain genomes for metagenomic binning, comparative biology and taxonomic classification.</title>
        <authorList>
            <person name="Goeker M."/>
        </authorList>
    </citation>
    <scope>NUCLEOTIDE SEQUENCE [LARGE SCALE GENOMIC DNA]</scope>
    <source>
        <strain evidence="6 7">DSM 24738</strain>
    </source>
</reference>
<feature type="chain" id="PRO_5046701740" evidence="5">
    <location>
        <begin position="29"/>
        <end position="344"/>
    </location>
</feature>
<keyword evidence="6" id="KW-0675">Receptor</keyword>
<dbReference type="PROSITE" id="PS51257">
    <property type="entry name" value="PROKAR_LIPOPROTEIN"/>
    <property type="match status" value="1"/>
</dbReference>
<protein>
    <submittedName>
        <fullName evidence="6">Tripartite ATP-independent transporter DctP family solute receptor</fullName>
    </submittedName>
</protein>
<dbReference type="CDD" id="cd13672">
    <property type="entry name" value="PBP2_TRAP_Siap"/>
    <property type="match status" value="1"/>
</dbReference>
<evidence type="ECO:0000256" key="1">
    <source>
        <dbReference type="ARBA" id="ARBA00004196"/>
    </source>
</evidence>
<evidence type="ECO:0000313" key="6">
    <source>
        <dbReference type="EMBL" id="MBP1933330.1"/>
    </source>
</evidence>
<dbReference type="PIRSF" id="PIRSF006470">
    <property type="entry name" value="DctB"/>
    <property type="match status" value="1"/>
</dbReference>
<sequence length="344" mass="37230">MMKKCARQWICLLACFALLVGCSGGVETNSGGEKPSTTKVKDAPVVLKLAHGYAPEHPFAIGAENIAKEINEKSGGRLDVKVYPGGQLGSEKDLVDGLTTGSVDMTMAGPGELGKRFKPMLIFDGPFVFRDAEHLMKAMNGEFGQELANEMAKEIGIRSLSVLYMGQRYITTSNVPINTPEDLKGVKLRVPDQPLSVANAKAMGATPTPMAFSEVYLGLQQGVIDGQENPLAQITSAKFNEVQKYISLTGHVTQAVAFIINDQKLNSLSSDLQKIVTDVVHSNGEKMNQAILDFEKSALDDLKAKGMEVIEPDVDAFREATKSVITEFESEWGAGIYEKIQAVK</sequence>
<proteinExistence type="inferred from homology"/>
<comment type="caution">
    <text evidence="6">The sequence shown here is derived from an EMBL/GenBank/DDBJ whole genome shotgun (WGS) entry which is preliminary data.</text>
</comment>
<dbReference type="PANTHER" id="PTHR33376:SF4">
    <property type="entry name" value="SIALIC ACID-BINDING PERIPLASMIC PROTEIN SIAP"/>
    <property type="match status" value="1"/>
</dbReference>
<evidence type="ECO:0000256" key="2">
    <source>
        <dbReference type="ARBA" id="ARBA00009023"/>
    </source>
</evidence>
<evidence type="ECO:0000256" key="3">
    <source>
        <dbReference type="ARBA" id="ARBA00022448"/>
    </source>
</evidence>
<dbReference type="InterPro" id="IPR004682">
    <property type="entry name" value="TRAP_DctP"/>
</dbReference>
<organism evidence="6 7">
    <name type="scientific">Ammoniphilus resinae</name>
    <dbReference type="NCBI Taxonomy" id="861532"/>
    <lineage>
        <taxon>Bacteria</taxon>
        <taxon>Bacillati</taxon>
        <taxon>Bacillota</taxon>
        <taxon>Bacilli</taxon>
        <taxon>Bacillales</taxon>
        <taxon>Paenibacillaceae</taxon>
        <taxon>Aneurinibacillus group</taxon>
        <taxon>Ammoniphilus</taxon>
    </lineage>
</organism>
<comment type="similarity">
    <text evidence="2">Belongs to the bacterial solute-binding protein 7 family.</text>
</comment>
<name>A0ABS4GSS2_9BACL</name>
<dbReference type="PANTHER" id="PTHR33376">
    <property type="match status" value="1"/>
</dbReference>
<dbReference type="RefSeq" id="WP_209811338.1">
    <property type="nucleotide sequence ID" value="NZ_JAGGKT010000010.1"/>
</dbReference>
<evidence type="ECO:0000313" key="7">
    <source>
        <dbReference type="Proteomes" id="UP001519343"/>
    </source>
</evidence>
<dbReference type="Pfam" id="PF03480">
    <property type="entry name" value="DctP"/>
    <property type="match status" value="1"/>
</dbReference>
<dbReference type="InterPro" id="IPR038404">
    <property type="entry name" value="TRAP_DctP_sf"/>
</dbReference>
<dbReference type="Gene3D" id="3.40.190.170">
    <property type="entry name" value="Bacterial extracellular solute-binding protein, family 7"/>
    <property type="match status" value="1"/>
</dbReference>
<accession>A0ABS4GSS2</accession>
<dbReference type="SUPFAM" id="SSF53850">
    <property type="entry name" value="Periplasmic binding protein-like II"/>
    <property type="match status" value="1"/>
</dbReference>
<dbReference type="InterPro" id="IPR018389">
    <property type="entry name" value="DctP_fam"/>
</dbReference>
<dbReference type="EMBL" id="JAGGKT010000010">
    <property type="protein sequence ID" value="MBP1933330.1"/>
    <property type="molecule type" value="Genomic_DNA"/>
</dbReference>
<dbReference type="NCBIfam" id="NF037995">
    <property type="entry name" value="TRAP_S1"/>
    <property type="match status" value="1"/>
</dbReference>
<comment type="subcellular location">
    <subcellularLocation>
        <location evidence="1">Cell envelope</location>
    </subcellularLocation>
</comment>
<keyword evidence="7" id="KW-1185">Reference proteome</keyword>
<keyword evidence="4 5" id="KW-0732">Signal</keyword>
<dbReference type="NCBIfam" id="TIGR00787">
    <property type="entry name" value="dctP"/>
    <property type="match status" value="1"/>
</dbReference>
<evidence type="ECO:0000256" key="4">
    <source>
        <dbReference type="ARBA" id="ARBA00022729"/>
    </source>
</evidence>
<feature type="signal peptide" evidence="5">
    <location>
        <begin position="1"/>
        <end position="28"/>
    </location>
</feature>
<dbReference type="Proteomes" id="UP001519343">
    <property type="component" value="Unassembled WGS sequence"/>
</dbReference>